<dbReference type="EMBL" id="FONT01000004">
    <property type="protein sequence ID" value="SFE79511.1"/>
    <property type="molecule type" value="Genomic_DNA"/>
</dbReference>
<dbReference type="AlphaFoldDB" id="A0A1I2DGL5"/>
<dbReference type="GO" id="GO:0003677">
    <property type="term" value="F:DNA binding"/>
    <property type="evidence" value="ECO:0007669"/>
    <property type="project" value="UniProtKB-KW"/>
</dbReference>
<dbReference type="Proteomes" id="UP000199516">
    <property type="component" value="Unassembled WGS sequence"/>
</dbReference>
<dbReference type="RefSeq" id="WP_177194781.1">
    <property type="nucleotide sequence ID" value="NZ_FONT01000004.1"/>
</dbReference>
<dbReference type="PANTHER" id="PTHR33164">
    <property type="entry name" value="TRANSCRIPTIONAL REGULATOR, MARR FAMILY"/>
    <property type="match status" value="1"/>
</dbReference>
<evidence type="ECO:0000259" key="2">
    <source>
        <dbReference type="PROSITE" id="PS50995"/>
    </source>
</evidence>
<name>A0A1I2DGL5_9BACI</name>
<evidence type="ECO:0000313" key="3">
    <source>
        <dbReference type="EMBL" id="SFE79511.1"/>
    </source>
</evidence>
<dbReference type="PRINTS" id="PR00598">
    <property type="entry name" value="HTHMARR"/>
</dbReference>
<sequence length="152" mass="18079">MALHEYRKLFLESIYSIENISTYLQPRIPLLSELQLTIRQESIMLLYIRHEDMNLSGMAEKLGISKSAVSQAMRNLEKEDLLHRSINENNRREITLSLGENGKILKQQFEDFEDEILEKYISNLDLDEMKQVRNILLKLEEMIRNDEERDHK</sequence>
<feature type="domain" description="HTH marR-type" evidence="2">
    <location>
        <begin position="1"/>
        <end position="141"/>
    </location>
</feature>
<protein>
    <submittedName>
        <fullName evidence="3">DNA-binding transcriptional regulator, MarR family</fullName>
    </submittedName>
</protein>
<dbReference type="GO" id="GO:0003700">
    <property type="term" value="F:DNA-binding transcription factor activity"/>
    <property type="evidence" value="ECO:0007669"/>
    <property type="project" value="InterPro"/>
</dbReference>
<gene>
    <name evidence="3" type="ORF">SAMN05192532_10457</name>
</gene>
<dbReference type="GO" id="GO:0006950">
    <property type="term" value="P:response to stress"/>
    <property type="evidence" value="ECO:0007669"/>
    <property type="project" value="TreeGrafter"/>
</dbReference>
<dbReference type="InterPro" id="IPR000835">
    <property type="entry name" value="HTH_MarR-typ"/>
</dbReference>
<keyword evidence="4" id="KW-1185">Reference proteome</keyword>
<reference evidence="3 4" key="1">
    <citation type="submission" date="2016-10" db="EMBL/GenBank/DDBJ databases">
        <authorList>
            <person name="de Groot N.N."/>
        </authorList>
    </citation>
    <scope>NUCLEOTIDE SEQUENCE [LARGE SCALE GENOMIC DNA]</scope>
    <source>
        <strain evidence="3 4">DSM 23995</strain>
    </source>
</reference>
<organism evidence="3 4">
    <name type="scientific">Alteribacillus iranensis</name>
    <dbReference type="NCBI Taxonomy" id="930128"/>
    <lineage>
        <taxon>Bacteria</taxon>
        <taxon>Bacillati</taxon>
        <taxon>Bacillota</taxon>
        <taxon>Bacilli</taxon>
        <taxon>Bacillales</taxon>
        <taxon>Bacillaceae</taxon>
        <taxon>Alteribacillus</taxon>
    </lineage>
</organism>
<dbReference type="InterPro" id="IPR039422">
    <property type="entry name" value="MarR/SlyA-like"/>
</dbReference>
<evidence type="ECO:0000256" key="1">
    <source>
        <dbReference type="ARBA" id="ARBA00023125"/>
    </source>
</evidence>
<dbReference type="SUPFAM" id="SSF46785">
    <property type="entry name" value="Winged helix' DNA-binding domain"/>
    <property type="match status" value="1"/>
</dbReference>
<dbReference type="Gene3D" id="1.10.10.10">
    <property type="entry name" value="Winged helix-like DNA-binding domain superfamily/Winged helix DNA-binding domain"/>
    <property type="match status" value="1"/>
</dbReference>
<accession>A0A1I2DGL5</accession>
<proteinExistence type="predicted"/>
<dbReference type="InterPro" id="IPR036390">
    <property type="entry name" value="WH_DNA-bd_sf"/>
</dbReference>
<dbReference type="PANTHER" id="PTHR33164:SF43">
    <property type="entry name" value="HTH-TYPE TRANSCRIPTIONAL REPRESSOR YETL"/>
    <property type="match status" value="1"/>
</dbReference>
<dbReference type="InterPro" id="IPR036388">
    <property type="entry name" value="WH-like_DNA-bd_sf"/>
</dbReference>
<evidence type="ECO:0000313" key="4">
    <source>
        <dbReference type="Proteomes" id="UP000199516"/>
    </source>
</evidence>
<dbReference type="Pfam" id="PF01047">
    <property type="entry name" value="MarR"/>
    <property type="match status" value="1"/>
</dbReference>
<dbReference type="SMART" id="SM00347">
    <property type="entry name" value="HTH_MARR"/>
    <property type="match status" value="1"/>
</dbReference>
<dbReference type="PROSITE" id="PS50995">
    <property type="entry name" value="HTH_MARR_2"/>
    <property type="match status" value="1"/>
</dbReference>
<keyword evidence="1 3" id="KW-0238">DNA-binding</keyword>
<dbReference type="STRING" id="930128.SAMN05192532_10457"/>